<name>A0A9W6GLB3_9FUSO</name>
<evidence type="ECO:0000313" key="3">
    <source>
        <dbReference type="Proteomes" id="UP001144471"/>
    </source>
</evidence>
<comment type="caution">
    <text evidence="2">The sequence shown here is derived from an EMBL/GenBank/DDBJ whole genome shotgun (WGS) entry which is preliminary data.</text>
</comment>
<dbReference type="Proteomes" id="UP001144471">
    <property type="component" value="Unassembled WGS sequence"/>
</dbReference>
<evidence type="ECO:0000256" key="1">
    <source>
        <dbReference type="PIRSR" id="PIRSR000440-1"/>
    </source>
</evidence>
<gene>
    <name evidence="2" type="ORF">PM10SUCC1_11910</name>
</gene>
<keyword evidence="3" id="KW-1185">Reference proteome</keyword>
<dbReference type="Gene3D" id="3.30.559.10">
    <property type="entry name" value="Chloramphenicol acetyltransferase-like domain"/>
    <property type="match status" value="1"/>
</dbReference>
<proteinExistence type="predicted"/>
<protein>
    <submittedName>
        <fullName evidence="2">Chloramphenicol acetyltransferase</fullName>
    </submittedName>
</protein>
<dbReference type="SMART" id="SM01059">
    <property type="entry name" value="CAT"/>
    <property type="match status" value="1"/>
</dbReference>
<dbReference type="Pfam" id="PF00302">
    <property type="entry name" value="CAT"/>
    <property type="match status" value="1"/>
</dbReference>
<evidence type="ECO:0000313" key="2">
    <source>
        <dbReference type="EMBL" id="GLI55677.1"/>
    </source>
</evidence>
<dbReference type="PANTHER" id="PTHR38474:SF1">
    <property type="entry name" value="SLR0299 PROTEIN"/>
    <property type="match status" value="1"/>
</dbReference>
<accession>A0A9W6GLB3</accession>
<dbReference type="EMBL" id="BSDY01000004">
    <property type="protein sequence ID" value="GLI55677.1"/>
    <property type="molecule type" value="Genomic_DNA"/>
</dbReference>
<dbReference type="InterPro" id="IPR001707">
    <property type="entry name" value="Cmp_AcTrfase"/>
</dbReference>
<dbReference type="PANTHER" id="PTHR38474">
    <property type="entry name" value="SLR0299 PROTEIN"/>
    <property type="match status" value="1"/>
</dbReference>
<dbReference type="InterPro" id="IPR023213">
    <property type="entry name" value="CAT-like_dom_sf"/>
</dbReference>
<dbReference type="RefSeq" id="WP_281834318.1">
    <property type="nucleotide sequence ID" value="NZ_BSDY01000004.1"/>
</dbReference>
<feature type="active site" description="Proton acceptor" evidence="1">
    <location>
        <position position="185"/>
    </location>
</feature>
<dbReference type="GO" id="GO:0008811">
    <property type="term" value="F:chloramphenicol O-acetyltransferase activity"/>
    <property type="evidence" value="ECO:0007669"/>
    <property type="project" value="InterPro"/>
</dbReference>
<dbReference type="SUPFAM" id="SSF52777">
    <property type="entry name" value="CoA-dependent acyltransferases"/>
    <property type="match status" value="1"/>
</dbReference>
<sequence>MKYIDMETWKRRKQYEMFKEMELPHFNICSNVDVRELKSYCRERKLSFFKTVLYFISRVVNEIPELRTRIRENGIVEHPVVNPSFTVLGEDELFGFARTKHKEDFVEFYEGVEKAIEGVKDNVTPDFDADMDSDFYLTTLPWVSFTSIQHPMHIVKGDSVPRIAMGKYFEEGEKLLMPVALQAHHGLADGVHAGKFYMRLDEYLRTPGEFLDR</sequence>
<reference evidence="2" key="1">
    <citation type="submission" date="2022-12" db="EMBL/GenBank/DDBJ databases">
        <title>Reference genome sequencing for broad-spectrum identification of bacterial and archaeal isolates by mass spectrometry.</title>
        <authorList>
            <person name="Sekiguchi Y."/>
            <person name="Tourlousse D.M."/>
        </authorList>
    </citation>
    <scope>NUCLEOTIDE SEQUENCE</scope>
    <source>
        <strain evidence="2">10succ1</strain>
    </source>
</reference>
<dbReference type="AlphaFoldDB" id="A0A9W6GLB3"/>
<dbReference type="PIRSF" id="PIRSF000440">
    <property type="entry name" value="CAT"/>
    <property type="match status" value="1"/>
</dbReference>
<organism evidence="2 3">
    <name type="scientific">Propionigenium maris DSM 9537</name>
    <dbReference type="NCBI Taxonomy" id="1123000"/>
    <lineage>
        <taxon>Bacteria</taxon>
        <taxon>Fusobacteriati</taxon>
        <taxon>Fusobacteriota</taxon>
        <taxon>Fusobacteriia</taxon>
        <taxon>Fusobacteriales</taxon>
        <taxon>Fusobacteriaceae</taxon>
        <taxon>Propionigenium</taxon>
    </lineage>
</organism>